<reference evidence="2" key="1">
    <citation type="journal article" date="2013" name="Genetics">
        <title>The draft genome and transcriptome of Panagrellus redivivus are shaped by the harsh demands of a free-living lifestyle.</title>
        <authorList>
            <person name="Srinivasan J."/>
            <person name="Dillman A.R."/>
            <person name="Macchietto M.G."/>
            <person name="Heikkinen L."/>
            <person name="Lakso M."/>
            <person name="Fracchia K.M."/>
            <person name="Antoshechkin I."/>
            <person name="Mortazavi A."/>
            <person name="Wong G."/>
            <person name="Sternberg P.W."/>
        </authorList>
    </citation>
    <scope>NUCLEOTIDE SEQUENCE [LARGE SCALE GENOMIC DNA]</scope>
    <source>
        <strain evidence="2">MT8872</strain>
    </source>
</reference>
<protein>
    <submittedName>
        <fullName evidence="3">HMG box domain-containing protein</fullName>
    </submittedName>
</protein>
<dbReference type="InterPro" id="IPR036910">
    <property type="entry name" value="HMG_box_dom_sf"/>
</dbReference>
<dbReference type="CDD" id="cd00084">
    <property type="entry name" value="HMG-box_SF"/>
    <property type="match status" value="1"/>
</dbReference>
<keyword evidence="2" id="KW-1185">Reference proteome</keyword>
<dbReference type="SUPFAM" id="SSF47095">
    <property type="entry name" value="HMG-box"/>
    <property type="match status" value="1"/>
</dbReference>
<organism evidence="2 3">
    <name type="scientific">Panagrellus redivivus</name>
    <name type="common">Microworm</name>
    <dbReference type="NCBI Taxonomy" id="6233"/>
    <lineage>
        <taxon>Eukaryota</taxon>
        <taxon>Metazoa</taxon>
        <taxon>Ecdysozoa</taxon>
        <taxon>Nematoda</taxon>
        <taxon>Chromadorea</taxon>
        <taxon>Rhabditida</taxon>
        <taxon>Tylenchina</taxon>
        <taxon>Panagrolaimomorpha</taxon>
        <taxon>Panagrolaimoidea</taxon>
        <taxon>Panagrolaimidae</taxon>
        <taxon>Panagrellus</taxon>
    </lineage>
</organism>
<feature type="region of interest" description="Disordered" evidence="1">
    <location>
        <begin position="560"/>
        <end position="586"/>
    </location>
</feature>
<sequence>MPSIDGDDVHCDHLTSKCAGFEYFSNNKEEQLRQLKSFADKDSAYLTELIRKAWNSFSANDKAIYHEEANVTPADLEEWIVQKGDSDVGDNTDKCSSEPFYYCRGDVTSPYIIYIREMNSIIVQDHFASNQKGNIKMLWLKGWMLLRQEQREEYGERSKKKWICYRKESTFQQIANREYSEFETAVGNEMDSMAGIAFRDDICLHGWSSTNHMSVQLFFKCTPSQRDEYYDKGYRNSVTKKAYELFGKDKLTEGHNLNDAEKKSYLEKAEKIVQNFIKSFKKGIKDTASIEDYDAVPVFKEWHNSWDLSLDDRAFNVYLIKTRPVLWKEPGMENKRCFELNLILKQRWNTLKPEEKLTYHEAVVRIGTIEEEIIKRKLKGYNFFQIGYNNVDYSELTAEEKLQFNGKKLTDRKQLLEDYPDLTEYFAWEPVRQHDRYKAKHHKIPEYDVKIKEYSGKPFIVKEGVVWYWFKDSDTKERSAFVTFEKELCTHCSDGLDATTKWRRWLELSDAQQAEYYEKYISKMQKEKALWEYCYCGFDSLEEAEKKIYMKKVKRKVDRKLHRETAKAQEKAAKNKKKNDRVPKSDASHLYIEHVRAYYRPKMEVSPYRSLEFNAFLPYFKKHISSFLKDPKNQHLPYARTCEKVEQSFWDLPDDKRKPYFDAVIRCVKLVKLLERLRDVYSYFDHKTKISTLHFYNLSEADQADYEKQLLEARVQLLRDNPDLTDYFYFRYSAFDSSDESDEDNESVDSGKKIPTALMCFFHSVCPIMQQDPKFKKKGEFQQRQIMKKAWKKLSKEQKAVYYEKQQRVQSRAEMKLRAVCQSNY</sequence>
<dbReference type="AlphaFoldDB" id="A0A7E4VIN6"/>
<accession>A0A7E4VIN6</accession>
<evidence type="ECO:0000313" key="2">
    <source>
        <dbReference type="Proteomes" id="UP000492821"/>
    </source>
</evidence>
<feature type="compositionally biased region" description="Basic and acidic residues" evidence="1">
    <location>
        <begin position="561"/>
        <end position="573"/>
    </location>
</feature>
<name>A0A7E4VIN6_PANRE</name>
<evidence type="ECO:0000313" key="3">
    <source>
        <dbReference type="WBParaSite" id="Pan_g20959.t1"/>
    </source>
</evidence>
<dbReference type="Proteomes" id="UP000492821">
    <property type="component" value="Unassembled WGS sequence"/>
</dbReference>
<evidence type="ECO:0000256" key="1">
    <source>
        <dbReference type="SAM" id="MobiDB-lite"/>
    </source>
</evidence>
<dbReference type="Gene3D" id="1.10.30.10">
    <property type="entry name" value="High mobility group box domain"/>
    <property type="match status" value="1"/>
</dbReference>
<reference evidence="3" key="2">
    <citation type="submission" date="2020-10" db="UniProtKB">
        <authorList>
            <consortium name="WormBaseParasite"/>
        </authorList>
    </citation>
    <scope>IDENTIFICATION</scope>
</reference>
<proteinExistence type="predicted"/>
<dbReference type="WBParaSite" id="Pan_g20959.t1">
    <property type="protein sequence ID" value="Pan_g20959.t1"/>
    <property type="gene ID" value="Pan_g20959"/>
</dbReference>